<dbReference type="Pfam" id="PF00656">
    <property type="entry name" value="Peptidase_C14"/>
    <property type="match status" value="1"/>
</dbReference>
<dbReference type="Gene3D" id="1.25.40.10">
    <property type="entry name" value="Tetratricopeptide repeat domain"/>
    <property type="match status" value="1"/>
</dbReference>
<dbReference type="InterPro" id="IPR006597">
    <property type="entry name" value="Sel1-like"/>
</dbReference>
<evidence type="ECO:0000313" key="3">
    <source>
        <dbReference type="EMBL" id="SHK56759.1"/>
    </source>
</evidence>
<evidence type="ECO:0000313" key="4">
    <source>
        <dbReference type="Proteomes" id="UP000184130"/>
    </source>
</evidence>
<proteinExistence type="predicted"/>
<dbReference type="InterPro" id="IPR011600">
    <property type="entry name" value="Pept_C14_caspase"/>
</dbReference>
<name>A0A1M6TIL7_XYLRU</name>
<dbReference type="Proteomes" id="UP000184130">
    <property type="component" value="Unassembled WGS sequence"/>
</dbReference>
<feature type="domain" description="Peptidase C14 caspase" evidence="2">
    <location>
        <begin position="208"/>
        <end position="437"/>
    </location>
</feature>
<sequence>MRKLVLLILISVCQYTLAININKKTIAALEHISNGYVQYGCEELKKTAAMNDLAAQFYVGVCYENGIGVDKDLSQAFKMYRKAAERGLPDAMFRLASFYKDGVIVPRDIARESEWMKRYSQKGGEPVLADLISIYNEGVKHSENYALNPNGDEEDKGNQIAQFKNQESEPVQDKKVISPIVVQQPKKENRSDVDINIPITQLEQKNTFVLIIANENYQEVSKVPNALNDGAVFKEYCIKTLGIPQGNIKHISDATLNGMKRQITWLTQVIDVYKGQASVILYYAGHGIPDESNRESFMLPVDGYGNDTSSGYSLEKLYKELGSKPAKSVLVLLDACFSGASRDGSMLASARGVAIKAKQDTPQGNVVVISASQGDETAYPYKEKGHGLFTYYLLKKIQESKGNTTFGELADYISTEVKKASIVINGKMQTPLVSPSSNATDWRNWKFR</sequence>
<dbReference type="Gene3D" id="3.40.50.1460">
    <property type="match status" value="1"/>
</dbReference>
<feature type="signal peptide" evidence="1">
    <location>
        <begin position="1"/>
        <end position="18"/>
    </location>
</feature>
<dbReference type="InterPro" id="IPR029030">
    <property type="entry name" value="Caspase-like_dom_sf"/>
</dbReference>
<feature type="chain" id="PRO_5012545337" evidence="1">
    <location>
        <begin position="19"/>
        <end position="448"/>
    </location>
</feature>
<accession>A0A1M6TIL7</accession>
<dbReference type="RefSeq" id="WP_073206471.1">
    <property type="nucleotide sequence ID" value="NZ_FRBD01000006.1"/>
</dbReference>
<evidence type="ECO:0000256" key="1">
    <source>
        <dbReference type="SAM" id="SignalP"/>
    </source>
</evidence>
<dbReference type="InterPro" id="IPR050767">
    <property type="entry name" value="Sel1_AlgK"/>
</dbReference>
<dbReference type="Pfam" id="PF08238">
    <property type="entry name" value="Sel1"/>
    <property type="match status" value="2"/>
</dbReference>
<dbReference type="PANTHER" id="PTHR11102:SF160">
    <property type="entry name" value="ERAD-ASSOCIATED E3 UBIQUITIN-PROTEIN LIGASE COMPONENT HRD3"/>
    <property type="match status" value="1"/>
</dbReference>
<reference evidence="3 4" key="1">
    <citation type="submission" date="2016-11" db="EMBL/GenBank/DDBJ databases">
        <authorList>
            <person name="Jaros S."/>
            <person name="Januszkiewicz K."/>
            <person name="Wedrychowicz H."/>
        </authorList>
    </citation>
    <scope>NUCLEOTIDE SEQUENCE [LARGE SCALE GENOMIC DNA]</scope>
    <source>
        <strain evidence="3 4">KHT3</strain>
    </source>
</reference>
<gene>
    <name evidence="3" type="ORF">SAMN05216463_10633</name>
</gene>
<dbReference type="GO" id="GO:0004197">
    <property type="term" value="F:cysteine-type endopeptidase activity"/>
    <property type="evidence" value="ECO:0007669"/>
    <property type="project" value="InterPro"/>
</dbReference>
<dbReference type="EMBL" id="FRBD01000006">
    <property type="protein sequence ID" value="SHK56759.1"/>
    <property type="molecule type" value="Genomic_DNA"/>
</dbReference>
<dbReference type="AlphaFoldDB" id="A0A1M6TIL7"/>
<dbReference type="PANTHER" id="PTHR11102">
    <property type="entry name" value="SEL-1-LIKE PROTEIN"/>
    <property type="match status" value="1"/>
</dbReference>
<dbReference type="GO" id="GO:0006508">
    <property type="term" value="P:proteolysis"/>
    <property type="evidence" value="ECO:0007669"/>
    <property type="project" value="InterPro"/>
</dbReference>
<protein>
    <submittedName>
        <fullName evidence="3">Sel1 repeat-containing protein</fullName>
    </submittedName>
</protein>
<dbReference type="InterPro" id="IPR011990">
    <property type="entry name" value="TPR-like_helical_dom_sf"/>
</dbReference>
<dbReference type="SMART" id="SM00671">
    <property type="entry name" value="SEL1"/>
    <property type="match status" value="2"/>
</dbReference>
<keyword evidence="1" id="KW-0732">Signal</keyword>
<organism evidence="3 4">
    <name type="scientific">Xylanibacter ruminicola</name>
    <name type="common">Prevotella ruminicola</name>
    <dbReference type="NCBI Taxonomy" id="839"/>
    <lineage>
        <taxon>Bacteria</taxon>
        <taxon>Pseudomonadati</taxon>
        <taxon>Bacteroidota</taxon>
        <taxon>Bacteroidia</taxon>
        <taxon>Bacteroidales</taxon>
        <taxon>Prevotellaceae</taxon>
        <taxon>Xylanibacter</taxon>
    </lineage>
</organism>
<evidence type="ECO:0000259" key="2">
    <source>
        <dbReference type="Pfam" id="PF00656"/>
    </source>
</evidence>
<dbReference type="SUPFAM" id="SSF81901">
    <property type="entry name" value="HCP-like"/>
    <property type="match status" value="1"/>
</dbReference>
<dbReference type="SUPFAM" id="SSF52129">
    <property type="entry name" value="Caspase-like"/>
    <property type="match status" value="1"/>
</dbReference>